<protein>
    <recommendedName>
        <fullName evidence="5">DUF5667 domain-containing protein</fullName>
    </recommendedName>
</protein>
<keyword evidence="2" id="KW-1133">Transmembrane helix</keyword>
<keyword evidence="2" id="KW-0472">Membrane</keyword>
<sequence length="391" mass="38887">MPDDRLNDDPRNVGSTPGDGTGVPPGTDAGAETEDFGQSAHDLSALFAHGQDEDPAGIPRDEVGALFAAPPARAGDAGFTGELHALFGGPPAAADGEHSATPTRPIPVNAGIQPQHAAPTYSMTRTQRIAMGIGAIVTLLGAGWALATPAVSIPVAVESPTPTVDSARITRVNDTVDALATAVTAAQASAASFAAPLAAMAGSSEEANRVAAETARQAYIAAIAAVKVPEHAGTTASTKTLDQREQDVASAQSSLATATTGFRSAITTFRQSIPAFAATAVANNPDAAESVRTAATDAATAAAAADPFGPTPFAALDAWRAALAALIADQARAIAEQNASNSGGSDGGTPAPSPEPTPPDTTTPTPPPPATDPTPTPTDPPVIVIPPPPTP</sequence>
<reference evidence="4" key="1">
    <citation type="journal article" date="2019" name="Int. J. Syst. Evol. Microbiol.">
        <title>The Global Catalogue of Microorganisms (GCM) 10K type strain sequencing project: providing services to taxonomists for standard genome sequencing and annotation.</title>
        <authorList>
            <consortium name="The Broad Institute Genomics Platform"/>
            <consortium name="The Broad Institute Genome Sequencing Center for Infectious Disease"/>
            <person name="Wu L."/>
            <person name="Ma J."/>
        </authorList>
    </citation>
    <scope>NUCLEOTIDE SEQUENCE [LARGE SCALE GENOMIC DNA]</scope>
    <source>
        <strain evidence="4">JCM 17839</strain>
    </source>
</reference>
<evidence type="ECO:0000313" key="3">
    <source>
        <dbReference type="EMBL" id="GAA4485812.1"/>
    </source>
</evidence>
<evidence type="ECO:0000256" key="1">
    <source>
        <dbReference type="SAM" id="MobiDB-lite"/>
    </source>
</evidence>
<dbReference type="EMBL" id="BAABGP010000014">
    <property type="protein sequence ID" value="GAA4485812.1"/>
    <property type="molecule type" value="Genomic_DNA"/>
</dbReference>
<feature type="region of interest" description="Disordered" evidence="1">
    <location>
        <begin position="1"/>
        <end position="59"/>
    </location>
</feature>
<feature type="transmembrane region" description="Helical" evidence="2">
    <location>
        <begin position="129"/>
        <end position="147"/>
    </location>
</feature>
<dbReference type="Proteomes" id="UP001500731">
    <property type="component" value="Unassembled WGS sequence"/>
</dbReference>
<keyword evidence="4" id="KW-1185">Reference proteome</keyword>
<evidence type="ECO:0000313" key="4">
    <source>
        <dbReference type="Proteomes" id="UP001500731"/>
    </source>
</evidence>
<feature type="region of interest" description="Disordered" evidence="1">
    <location>
        <begin position="337"/>
        <end position="391"/>
    </location>
</feature>
<feature type="compositionally biased region" description="Basic and acidic residues" evidence="1">
    <location>
        <begin position="1"/>
        <end position="11"/>
    </location>
</feature>
<evidence type="ECO:0008006" key="5">
    <source>
        <dbReference type="Google" id="ProtNLM"/>
    </source>
</evidence>
<feature type="compositionally biased region" description="Pro residues" evidence="1">
    <location>
        <begin position="351"/>
        <end position="391"/>
    </location>
</feature>
<proteinExistence type="predicted"/>
<feature type="region of interest" description="Disordered" evidence="1">
    <location>
        <begin position="86"/>
        <end position="113"/>
    </location>
</feature>
<dbReference type="RefSeq" id="WP_345186711.1">
    <property type="nucleotide sequence ID" value="NZ_BAABGP010000014.1"/>
</dbReference>
<name>A0ABP8PFN3_9MICO</name>
<comment type="caution">
    <text evidence="3">The sequence shown here is derived from an EMBL/GenBank/DDBJ whole genome shotgun (WGS) entry which is preliminary data.</text>
</comment>
<gene>
    <name evidence="3" type="ORF">GCM10023171_20750</name>
</gene>
<evidence type="ECO:0000256" key="2">
    <source>
        <dbReference type="SAM" id="Phobius"/>
    </source>
</evidence>
<organism evidence="3 4">
    <name type="scientific">Microbacterium panaciterrae</name>
    <dbReference type="NCBI Taxonomy" id="985759"/>
    <lineage>
        <taxon>Bacteria</taxon>
        <taxon>Bacillati</taxon>
        <taxon>Actinomycetota</taxon>
        <taxon>Actinomycetes</taxon>
        <taxon>Micrococcales</taxon>
        <taxon>Microbacteriaceae</taxon>
        <taxon>Microbacterium</taxon>
    </lineage>
</organism>
<accession>A0ABP8PFN3</accession>
<keyword evidence="2" id="KW-0812">Transmembrane</keyword>